<dbReference type="Proteomes" id="UP000050790">
    <property type="component" value="Unassembled WGS sequence"/>
</dbReference>
<sequence>MIFINKHMNKMKRRTRLPTVPKKVLFLKLQFLNIATKEIVIQKLRKEVQKTFTATQIKYRFLQAPHKKTVNKDKLFEFATYMCIHQFKRSSGASYIVRTIRSFQSSHSRTPSVLVEQKIGRSDLELYSRSLDGYRSSS</sequence>
<dbReference type="AlphaFoldDB" id="A0AA84ZAD0"/>
<protein>
    <submittedName>
        <fullName evidence="2">Uncharacterized protein</fullName>
    </submittedName>
</protein>
<evidence type="ECO:0000313" key="1">
    <source>
        <dbReference type="Proteomes" id="UP000050790"/>
    </source>
</evidence>
<name>A0AA84ZAD0_9TREM</name>
<dbReference type="WBParaSite" id="SMRG1_1650.1">
    <property type="protein sequence ID" value="SMRG1_1650.1"/>
    <property type="gene ID" value="SMRG1_1650"/>
</dbReference>
<proteinExistence type="predicted"/>
<reference evidence="2" key="1">
    <citation type="submission" date="2023-11" db="UniProtKB">
        <authorList>
            <consortium name="WormBaseParasite"/>
        </authorList>
    </citation>
    <scope>IDENTIFICATION</scope>
</reference>
<accession>A0AA84ZAD0</accession>
<evidence type="ECO:0000313" key="2">
    <source>
        <dbReference type="WBParaSite" id="SMRG1_1650.1"/>
    </source>
</evidence>
<organism evidence="1 2">
    <name type="scientific">Schistosoma margrebowiei</name>
    <dbReference type="NCBI Taxonomy" id="48269"/>
    <lineage>
        <taxon>Eukaryota</taxon>
        <taxon>Metazoa</taxon>
        <taxon>Spiralia</taxon>
        <taxon>Lophotrochozoa</taxon>
        <taxon>Platyhelminthes</taxon>
        <taxon>Trematoda</taxon>
        <taxon>Digenea</taxon>
        <taxon>Strigeidida</taxon>
        <taxon>Schistosomatoidea</taxon>
        <taxon>Schistosomatidae</taxon>
        <taxon>Schistosoma</taxon>
    </lineage>
</organism>